<dbReference type="AlphaFoldDB" id="A0AA39MJ52"/>
<comment type="caution">
    <text evidence="1">The sequence shown here is derived from an EMBL/GenBank/DDBJ whole genome shotgun (WGS) entry which is preliminary data.</text>
</comment>
<evidence type="ECO:0000313" key="2">
    <source>
        <dbReference type="Proteomes" id="UP001175226"/>
    </source>
</evidence>
<reference evidence="1" key="1">
    <citation type="submission" date="2023-06" db="EMBL/GenBank/DDBJ databases">
        <authorList>
            <consortium name="Lawrence Berkeley National Laboratory"/>
            <person name="Ahrendt S."/>
            <person name="Sahu N."/>
            <person name="Indic B."/>
            <person name="Wong-Bajracharya J."/>
            <person name="Merenyi Z."/>
            <person name="Ke H.-M."/>
            <person name="Monk M."/>
            <person name="Kocsube S."/>
            <person name="Drula E."/>
            <person name="Lipzen A."/>
            <person name="Balint B."/>
            <person name="Henrissat B."/>
            <person name="Andreopoulos B."/>
            <person name="Martin F.M."/>
            <person name="Harder C.B."/>
            <person name="Rigling D."/>
            <person name="Ford K.L."/>
            <person name="Foster G.D."/>
            <person name="Pangilinan J."/>
            <person name="Papanicolaou A."/>
            <person name="Barry K."/>
            <person name="LaButti K."/>
            <person name="Viragh M."/>
            <person name="Koriabine M."/>
            <person name="Yan M."/>
            <person name="Riley R."/>
            <person name="Champramary S."/>
            <person name="Plett K.L."/>
            <person name="Tsai I.J."/>
            <person name="Slot J."/>
            <person name="Sipos G."/>
            <person name="Plett J."/>
            <person name="Nagy L.G."/>
            <person name="Grigoriev I.V."/>
        </authorList>
    </citation>
    <scope>NUCLEOTIDE SEQUENCE</scope>
    <source>
        <strain evidence="1">FPL87.14</strain>
    </source>
</reference>
<accession>A0AA39MJ52</accession>
<name>A0AA39MJ52_9AGAR</name>
<gene>
    <name evidence="1" type="ORF">EV421DRAFT_1739732</name>
</gene>
<keyword evidence="2" id="KW-1185">Reference proteome</keyword>
<evidence type="ECO:0000313" key="1">
    <source>
        <dbReference type="EMBL" id="KAK0436277.1"/>
    </source>
</evidence>
<sequence length="129" mass="14057">MHAHPAPSPGSILPSSIASMMATVNTPGTDAILSSPEGILYRLPSCAQSSWDLGSGKVLRTSIIAPVFFHRKRDEFRESMECDARCRGCGNSVDGSSWTALVWKMFWEIDVRPSGDRPCSLEIAEPKTC</sequence>
<organism evidence="1 2">
    <name type="scientific">Armillaria borealis</name>
    <dbReference type="NCBI Taxonomy" id="47425"/>
    <lineage>
        <taxon>Eukaryota</taxon>
        <taxon>Fungi</taxon>
        <taxon>Dikarya</taxon>
        <taxon>Basidiomycota</taxon>
        <taxon>Agaricomycotina</taxon>
        <taxon>Agaricomycetes</taxon>
        <taxon>Agaricomycetidae</taxon>
        <taxon>Agaricales</taxon>
        <taxon>Marasmiineae</taxon>
        <taxon>Physalacriaceae</taxon>
        <taxon>Armillaria</taxon>
    </lineage>
</organism>
<dbReference type="Proteomes" id="UP001175226">
    <property type="component" value="Unassembled WGS sequence"/>
</dbReference>
<dbReference type="EMBL" id="JAUEPT010000056">
    <property type="protein sequence ID" value="KAK0436277.1"/>
    <property type="molecule type" value="Genomic_DNA"/>
</dbReference>
<protein>
    <submittedName>
        <fullName evidence="1">Uncharacterized protein</fullName>
    </submittedName>
</protein>
<proteinExistence type="predicted"/>